<dbReference type="AlphaFoldDB" id="A0A8S0R4K8"/>
<evidence type="ECO:0000313" key="2">
    <source>
        <dbReference type="Proteomes" id="UP000594638"/>
    </source>
</evidence>
<dbReference type="Proteomes" id="UP000594638">
    <property type="component" value="Unassembled WGS sequence"/>
</dbReference>
<keyword evidence="2" id="KW-1185">Reference proteome</keyword>
<reference evidence="1 2" key="1">
    <citation type="submission" date="2019-12" db="EMBL/GenBank/DDBJ databases">
        <authorList>
            <person name="Alioto T."/>
            <person name="Alioto T."/>
            <person name="Gomez Garrido J."/>
        </authorList>
    </citation>
    <scope>NUCLEOTIDE SEQUENCE [LARGE SCALE GENOMIC DNA]</scope>
</reference>
<dbReference type="Gene3D" id="3.40.50.720">
    <property type="entry name" value="NAD(P)-binding Rossmann-like Domain"/>
    <property type="match status" value="1"/>
</dbReference>
<dbReference type="InterPro" id="IPR036291">
    <property type="entry name" value="NAD(P)-bd_dom_sf"/>
</dbReference>
<sequence length="188" mass="21212">MEAANEAKQLILKDNKTARLGVLKLDLASPKSVKAFANNFITRNLPFNILMTTYVFSLLLQHIRYSDKKAYGQSKLANILHATELSRRLQAGGANITVNSVHPGFENYKSLDSRDILLFSEHEPNEQYSDLGTATTCYVALHPSLKGVSGKYFVDYNEFKSSTFARDEDLEKRLWDFSNKLVDVAQNT</sequence>
<comment type="caution">
    <text evidence="1">The sequence shown here is derived from an EMBL/GenBank/DDBJ whole genome shotgun (WGS) entry which is preliminary data.</text>
</comment>
<gene>
    <name evidence="1" type="ORF">OLEA9_A075496</name>
</gene>
<dbReference type="EMBL" id="CACTIH010002090">
    <property type="protein sequence ID" value="CAA2973209.1"/>
    <property type="molecule type" value="Genomic_DNA"/>
</dbReference>
<dbReference type="OrthoDB" id="191139at2759"/>
<proteinExistence type="predicted"/>
<organism evidence="1 2">
    <name type="scientific">Olea europaea subsp. europaea</name>
    <dbReference type="NCBI Taxonomy" id="158383"/>
    <lineage>
        <taxon>Eukaryota</taxon>
        <taxon>Viridiplantae</taxon>
        <taxon>Streptophyta</taxon>
        <taxon>Embryophyta</taxon>
        <taxon>Tracheophyta</taxon>
        <taxon>Spermatophyta</taxon>
        <taxon>Magnoliopsida</taxon>
        <taxon>eudicotyledons</taxon>
        <taxon>Gunneridae</taxon>
        <taxon>Pentapetalae</taxon>
        <taxon>asterids</taxon>
        <taxon>lamiids</taxon>
        <taxon>Lamiales</taxon>
        <taxon>Oleaceae</taxon>
        <taxon>Oleeae</taxon>
        <taxon>Olea</taxon>
    </lineage>
</organism>
<dbReference type="Gramene" id="OE9A075496T1">
    <property type="protein sequence ID" value="OE9A075496C1"/>
    <property type="gene ID" value="OE9A075496"/>
</dbReference>
<protein>
    <submittedName>
        <fullName evidence="1">Uncharacterized protein</fullName>
    </submittedName>
</protein>
<evidence type="ECO:0000313" key="1">
    <source>
        <dbReference type="EMBL" id="CAA2973209.1"/>
    </source>
</evidence>
<name>A0A8S0R4K8_OLEEU</name>
<dbReference type="PANTHER" id="PTHR48476:SF1">
    <property type="entry name" value="SHORT-CHAIN DEHYDROGENASE TIC 32, CHLOROPLASTIC-LIKE"/>
    <property type="match status" value="1"/>
</dbReference>
<dbReference type="InterPro" id="IPR055280">
    <property type="entry name" value="TIC32"/>
</dbReference>
<dbReference type="PANTHER" id="PTHR48476">
    <property type="entry name" value="SHORT-CHAIN DEHYDROGENASE TIC 32, CHLOROPLASTIC-LIKE"/>
    <property type="match status" value="1"/>
</dbReference>
<accession>A0A8S0R4K8</accession>
<dbReference type="SUPFAM" id="SSF51735">
    <property type="entry name" value="NAD(P)-binding Rossmann-fold domains"/>
    <property type="match status" value="1"/>
</dbReference>